<reference evidence="2" key="1">
    <citation type="journal article" date="2023" name="G3 (Bethesda)">
        <title>Whole genome assemblies of Zophobas morio and Tenebrio molitor.</title>
        <authorList>
            <person name="Kaur S."/>
            <person name="Stinson S.A."/>
            <person name="diCenzo G.C."/>
        </authorList>
    </citation>
    <scope>NUCLEOTIDE SEQUENCE</scope>
    <source>
        <strain evidence="2">QUZm001</strain>
    </source>
</reference>
<evidence type="ECO:0000256" key="1">
    <source>
        <dbReference type="SAM" id="MobiDB-lite"/>
    </source>
</evidence>
<dbReference type="AlphaFoldDB" id="A0AA38HSB7"/>
<organism evidence="2 3">
    <name type="scientific">Zophobas morio</name>
    <dbReference type="NCBI Taxonomy" id="2755281"/>
    <lineage>
        <taxon>Eukaryota</taxon>
        <taxon>Metazoa</taxon>
        <taxon>Ecdysozoa</taxon>
        <taxon>Arthropoda</taxon>
        <taxon>Hexapoda</taxon>
        <taxon>Insecta</taxon>
        <taxon>Pterygota</taxon>
        <taxon>Neoptera</taxon>
        <taxon>Endopterygota</taxon>
        <taxon>Coleoptera</taxon>
        <taxon>Polyphaga</taxon>
        <taxon>Cucujiformia</taxon>
        <taxon>Tenebrionidae</taxon>
        <taxon>Zophobas</taxon>
    </lineage>
</organism>
<dbReference type="Proteomes" id="UP001168821">
    <property type="component" value="Unassembled WGS sequence"/>
</dbReference>
<sequence length="130" mass="14714">MVCDSKKLRLCTRLLRSTRRKTIANRDTTAVGGDQQPAAVYGNGRKYYVIGEGCARTRARRAAVGTGGRVFAGKLVRDEWRGMKRTQHKERRRCRDQQEQRRAKRRTGGSACAVYSPIKQMSTNAPKRSL</sequence>
<protein>
    <submittedName>
        <fullName evidence="2">Uncharacterized protein</fullName>
    </submittedName>
</protein>
<accession>A0AA38HSB7</accession>
<proteinExistence type="predicted"/>
<comment type="caution">
    <text evidence="2">The sequence shown here is derived from an EMBL/GenBank/DDBJ whole genome shotgun (WGS) entry which is preliminary data.</text>
</comment>
<evidence type="ECO:0000313" key="3">
    <source>
        <dbReference type="Proteomes" id="UP001168821"/>
    </source>
</evidence>
<dbReference type="EMBL" id="JALNTZ010000009">
    <property type="protein sequence ID" value="KAJ3641747.1"/>
    <property type="molecule type" value="Genomic_DNA"/>
</dbReference>
<feature type="region of interest" description="Disordered" evidence="1">
    <location>
        <begin position="82"/>
        <end position="111"/>
    </location>
</feature>
<name>A0AA38HSB7_9CUCU</name>
<feature type="compositionally biased region" description="Basic residues" evidence="1">
    <location>
        <begin position="83"/>
        <end position="92"/>
    </location>
</feature>
<gene>
    <name evidence="2" type="ORF">Zmor_028226</name>
</gene>
<keyword evidence="3" id="KW-1185">Reference proteome</keyword>
<evidence type="ECO:0000313" key="2">
    <source>
        <dbReference type="EMBL" id="KAJ3641747.1"/>
    </source>
</evidence>